<dbReference type="PANTHER" id="PTHR45624">
    <property type="entry name" value="MITOCHONDRIAL BASIC AMINO ACIDS TRANSPORTER-RELATED"/>
    <property type="match status" value="1"/>
</dbReference>
<dbReference type="SUPFAM" id="SSF103506">
    <property type="entry name" value="Mitochondrial carrier"/>
    <property type="match status" value="1"/>
</dbReference>
<evidence type="ECO:0000313" key="12">
    <source>
        <dbReference type="EMBL" id="KAK8954414.1"/>
    </source>
</evidence>
<evidence type="ECO:0000256" key="5">
    <source>
        <dbReference type="ARBA" id="ARBA00022737"/>
    </source>
</evidence>
<dbReference type="Gene3D" id="1.50.40.10">
    <property type="entry name" value="Mitochondrial carrier domain"/>
    <property type="match status" value="2"/>
</dbReference>
<evidence type="ECO:0000256" key="3">
    <source>
        <dbReference type="ARBA" id="ARBA00022448"/>
    </source>
</evidence>
<keyword evidence="6" id="KW-0999">Mitochondrion inner membrane</keyword>
<accession>A0AAP0GEE3</accession>
<evidence type="ECO:0000256" key="6">
    <source>
        <dbReference type="ARBA" id="ARBA00022792"/>
    </source>
</evidence>
<evidence type="ECO:0000256" key="2">
    <source>
        <dbReference type="ARBA" id="ARBA00006375"/>
    </source>
</evidence>
<evidence type="ECO:0000256" key="11">
    <source>
        <dbReference type="RuleBase" id="RU000488"/>
    </source>
</evidence>
<evidence type="ECO:0000256" key="1">
    <source>
        <dbReference type="ARBA" id="ARBA00004448"/>
    </source>
</evidence>
<dbReference type="InterPro" id="IPR023395">
    <property type="entry name" value="MCP_dom_sf"/>
</dbReference>
<dbReference type="InterPro" id="IPR018108">
    <property type="entry name" value="MCP_transmembrane"/>
</dbReference>
<dbReference type="AlphaFoldDB" id="A0AAP0GEE3"/>
<dbReference type="PROSITE" id="PS50920">
    <property type="entry name" value="SOLCAR"/>
    <property type="match status" value="3"/>
</dbReference>
<sequence length="304" mass="32845">MAAREASKEYAAGFAAGIATVFIGHPFDTVKVNLQAYNTKTQVKEFRNAFHCTRQIISTEGVKGLYKGASSSFVGVAFESSLLFGLYSQTKQFLQGESLGTRPQLQVIVPSAAYSGAIISLILGPTELVKCRMQIQGKNSALSSYTRYNGPLDCALKTINNEGIRGIFRGGLTTLLRESIGNAVFFTTYESTRYYMHSRLSQTRGRVSKILQDVGIGIITGGLSGMAFWAAVLPLDVVKTVIQTAPDSKSCCNPFQTLYSIYSRVGLRGCYAGIGPTLARAFPANAAAIVTWELTAKILGVERD</sequence>
<feature type="repeat" description="Solcar" evidence="10">
    <location>
        <begin position="212"/>
        <end position="298"/>
    </location>
</feature>
<keyword evidence="5" id="KW-0677">Repeat</keyword>
<dbReference type="GO" id="GO:1990575">
    <property type="term" value="P:mitochondrial L-ornithine transmembrane transport"/>
    <property type="evidence" value="ECO:0007669"/>
    <property type="project" value="TreeGrafter"/>
</dbReference>
<name>A0AAP0GEE3_9ASPA</name>
<protein>
    <submittedName>
        <fullName evidence="12">Mitochondrial arginine transporter BAC1</fullName>
    </submittedName>
</protein>
<gene>
    <name evidence="12" type="primary">BAC1</name>
    <name evidence="12" type="ORF">KSP39_PZI002214</name>
</gene>
<evidence type="ECO:0000256" key="7">
    <source>
        <dbReference type="ARBA" id="ARBA00022989"/>
    </source>
</evidence>
<feature type="repeat" description="Solcar" evidence="10">
    <location>
        <begin position="4"/>
        <end position="93"/>
    </location>
</feature>
<comment type="similarity">
    <text evidence="2 11">Belongs to the mitochondrial carrier (TC 2.A.29) family.</text>
</comment>
<dbReference type="InterPro" id="IPR050567">
    <property type="entry name" value="Mitochondrial_Carrier"/>
</dbReference>
<keyword evidence="4 10" id="KW-0812">Transmembrane</keyword>
<proteinExistence type="inferred from homology"/>
<dbReference type="Pfam" id="PF00153">
    <property type="entry name" value="Mito_carr"/>
    <property type="match status" value="3"/>
</dbReference>
<dbReference type="PANTHER" id="PTHR45624:SF15">
    <property type="entry name" value="MITOCHONDRIAL ARGININE TRANSPORTER BAC1"/>
    <property type="match status" value="1"/>
</dbReference>
<reference evidence="12 13" key="1">
    <citation type="journal article" date="2022" name="Nat. Plants">
        <title>Genomes of leafy and leafless Platanthera orchids illuminate the evolution of mycoheterotrophy.</title>
        <authorList>
            <person name="Li M.H."/>
            <person name="Liu K.W."/>
            <person name="Li Z."/>
            <person name="Lu H.C."/>
            <person name="Ye Q.L."/>
            <person name="Zhang D."/>
            <person name="Wang J.Y."/>
            <person name="Li Y.F."/>
            <person name="Zhong Z.M."/>
            <person name="Liu X."/>
            <person name="Yu X."/>
            <person name="Liu D.K."/>
            <person name="Tu X.D."/>
            <person name="Liu B."/>
            <person name="Hao Y."/>
            <person name="Liao X.Y."/>
            <person name="Jiang Y.T."/>
            <person name="Sun W.H."/>
            <person name="Chen J."/>
            <person name="Chen Y.Q."/>
            <person name="Ai Y."/>
            <person name="Zhai J.W."/>
            <person name="Wu S.S."/>
            <person name="Zhou Z."/>
            <person name="Hsiao Y.Y."/>
            <person name="Wu W.L."/>
            <person name="Chen Y.Y."/>
            <person name="Lin Y.F."/>
            <person name="Hsu J.L."/>
            <person name="Li C.Y."/>
            <person name="Wang Z.W."/>
            <person name="Zhao X."/>
            <person name="Zhong W.Y."/>
            <person name="Ma X.K."/>
            <person name="Ma L."/>
            <person name="Huang J."/>
            <person name="Chen G.Z."/>
            <person name="Huang M.Z."/>
            <person name="Huang L."/>
            <person name="Peng D.H."/>
            <person name="Luo Y.B."/>
            <person name="Zou S.Q."/>
            <person name="Chen S.P."/>
            <person name="Lan S."/>
            <person name="Tsai W.C."/>
            <person name="Van de Peer Y."/>
            <person name="Liu Z.J."/>
        </authorList>
    </citation>
    <scope>NUCLEOTIDE SEQUENCE [LARGE SCALE GENOMIC DNA]</scope>
    <source>
        <strain evidence="12">Lor287</strain>
    </source>
</reference>
<evidence type="ECO:0000256" key="4">
    <source>
        <dbReference type="ARBA" id="ARBA00022692"/>
    </source>
</evidence>
<comment type="subcellular location">
    <subcellularLocation>
        <location evidence="1">Mitochondrion inner membrane</location>
        <topology evidence="1">Multi-pass membrane protein</topology>
    </subcellularLocation>
</comment>
<keyword evidence="13" id="KW-1185">Reference proteome</keyword>
<organism evidence="12 13">
    <name type="scientific">Platanthera zijinensis</name>
    <dbReference type="NCBI Taxonomy" id="2320716"/>
    <lineage>
        <taxon>Eukaryota</taxon>
        <taxon>Viridiplantae</taxon>
        <taxon>Streptophyta</taxon>
        <taxon>Embryophyta</taxon>
        <taxon>Tracheophyta</taxon>
        <taxon>Spermatophyta</taxon>
        <taxon>Magnoliopsida</taxon>
        <taxon>Liliopsida</taxon>
        <taxon>Asparagales</taxon>
        <taxon>Orchidaceae</taxon>
        <taxon>Orchidoideae</taxon>
        <taxon>Orchideae</taxon>
        <taxon>Orchidinae</taxon>
        <taxon>Platanthera</taxon>
    </lineage>
</organism>
<dbReference type="FunFam" id="1.50.40.10:FF:000086">
    <property type="entry name" value="Mitochondrial carrier protein"/>
    <property type="match status" value="1"/>
</dbReference>
<dbReference type="GO" id="GO:0000064">
    <property type="term" value="F:L-ornithine transmembrane transporter activity"/>
    <property type="evidence" value="ECO:0007669"/>
    <property type="project" value="TreeGrafter"/>
</dbReference>
<evidence type="ECO:0000256" key="8">
    <source>
        <dbReference type="ARBA" id="ARBA00023128"/>
    </source>
</evidence>
<keyword evidence="8" id="KW-0496">Mitochondrion</keyword>
<evidence type="ECO:0000256" key="10">
    <source>
        <dbReference type="PROSITE-ProRule" id="PRU00282"/>
    </source>
</evidence>
<keyword evidence="3 11" id="KW-0813">Transport</keyword>
<dbReference type="Proteomes" id="UP001418222">
    <property type="component" value="Unassembled WGS sequence"/>
</dbReference>
<feature type="repeat" description="Solcar" evidence="10">
    <location>
        <begin position="103"/>
        <end position="195"/>
    </location>
</feature>
<evidence type="ECO:0000313" key="13">
    <source>
        <dbReference type="Proteomes" id="UP001418222"/>
    </source>
</evidence>
<keyword evidence="9 10" id="KW-0472">Membrane</keyword>
<dbReference type="EMBL" id="JBBWWQ010000002">
    <property type="protein sequence ID" value="KAK8954414.1"/>
    <property type="molecule type" value="Genomic_DNA"/>
</dbReference>
<comment type="caution">
    <text evidence="12">The sequence shown here is derived from an EMBL/GenBank/DDBJ whole genome shotgun (WGS) entry which is preliminary data.</text>
</comment>
<evidence type="ECO:0000256" key="9">
    <source>
        <dbReference type="ARBA" id="ARBA00023136"/>
    </source>
</evidence>
<keyword evidence="7" id="KW-1133">Transmembrane helix</keyword>
<dbReference type="GO" id="GO:0005743">
    <property type="term" value="C:mitochondrial inner membrane"/>
    <property type="evidence" value="ECO:0007669"/>
    <property type="project" value="UniProtKB-SubCell"/>
</dbReference>